<dbReference type="Proteomes" id="UP001550603">
    <property type="component" value="Unassembled WGS sequence"/>
</dbReference>
<protein>
    <submittedName>
        <fullName evidence="1">Uncharacterized protein</fullName>
    </submittedName>
</protein>
<name>A0ABV2XUB1_9ACTN</name>
<proteinExistence type="predicted"/>
<dbReference type="RefSeq" id="WP_359788371.1">
    <property type="nucleotide sequence ID" value="NZ_JBEYBN010000014.1"/>
</dbReference>
<dbReference type="EMBL" id="JBEYBN010000014">
    <property type="protein sequence ID" value="MEU2267367.1"/>
    <property type="molecule type" value="Genomic_DNA"/>
</dbReference>
<keyword evidence="2" id="KW-1185">Reference proteome</keyword>
<sequence length="90" mass="10419">MDNYTVEWSLEGLRKGRFVLPVPADCGRPIVFEQLPIAHVEAFSTDLAAMFRYFTEVGLDIDVNALRRDFPEIGWQRFATWAAERTWPVD</sequence>
<comment type="caution">
    <text evidence="1">The sequence shown here is derived from an EMBL/GenBank/DDBJ whole genome shotgun (WGS) entry which is preliminary data.</text>
</comment>
<organism evidence="1 2">
    <name type="scientific">Streptomyces olindensis</name>
    <dbReference type="NCBI Taxonomy" id="358823"/>
    <lineage>
        <taxon>Bacteria</taxon>
        <taxon>Bacillati</taxon>
        <taxon>Actinomycetota</taxon>
        <taxon>Actinomycetes</taxon>
        <taxon>Kitasatosporales</taxon>
        <taxon>Streptomycetaceae</taxon>
        <taxon>Streptomyces</taxon>
    </lineage>
</organism>
<evidence type="ECO:0000313" key="2">
    <source>
        <dbReference type="Proteomes" id="UP001550603"/>
    </source>
</evidence>
<accession>A0ABV2XUB1</accession>
<evidence type="ECO:0000313" key="1">
    <source>
        <dbReference type="EMBL" id="MEU2267367.1"/>
    </source>
</evidence>
<gene>
    <name evidence="1" type="ORF">ABZ568_13285</name>
</gene>
<reference evidence="1 2" key="1">
    <citation type="submission" date="2024-06" db="EMBL/GenBank/DDBJ databases">
        <title>The Natural Products Discovery Center: Release of the First 8490 Sequenced Strains for Exploring Actinobacteria Biosynthetic Diversity.</title>
        <authorList>
            <person name="Kalkreuter E."/>
            <person name="Kautsar S.A."/>
            <person name="Yang D."/>
            <person name="Bader C.D."/>
            <person name="Teijaro C.N."/>
            <person name="Fluegel L."/>
            <person name="Davis C.M."/>
            <person name="Simpson J.R."/>
            <person name="Lauterbach L."/>
            <person name="Steele A.D."/>
            <person name="Gui C."/>
            <person name="Meng S."/>
            <person name="Li G."/>
            <person name="Viehrig K."/>
            <person name="Ye F."/>
            <person name="Su P."/>
            <person name="Kiefer A.F."/>
            <person name="Nichols A."/>
            <person name="Cepeda A.J."/>
            <person name="Yan W."/>
            <person name="Fan B."/>
            <person name="Jiang Y."/>
            <person name="Adhikari A."/>
            <person name="Zheng C.-J."/>
            <person name="Schuster L."/>
            <person name="Cowan T.M."/>
            <person name="Smanski M.J."/>
            <person name="Chevrette M.G."/>
            <person name="De Carvalho L.P.S."/>
            <person name="Shen B."/>
        </authorList>
    </citation>
    <scope>NUCLEOTIDE SEQUENCE [LARGE SCALE GENOMIC DNA]</scope>
    <source>
        <strain evidence="1 2">NPDC019583</strain>
    </source>
</reference>